<dbReference type="EMBL" id="AFBI03001306">
    <property type="protein sequence ID" value="EJW04296.1"/>
    <property type="molecule type" value="Genomic_DNA"/>
</dbReference>
<keyword evidence="3" id="KW-1185">Reference proteome</keyword>
<dbReference type="AlphaFoldDB" id="J9D945"/>
<dbReference type="HOGENOM" id="CLU_1481966_0_0_1"/>
<dbReference type="VEuPathDB" id="MicrosporidiaDB:EDEG_04254"/>
<organism evidence="2 3">
    <name type="scientific">Edhazardia aedis (strain USNM 41457)</name>
    <name type="common">Microsporidian parasite</name>
    <dbReference type="NCBI Taxonomy" id="1003232"/>
    <lineage>
        <taxon>Eukaryota</taxon>
        <taxon>Fungi</taxon>
        <taxon>Fungi incertae sedis</taxon>
        <taxon>Microsporidia</taxon>
        <taxon>Edhazardia</taxon>
    </lineage>
</organism>
<evidence type="ECO:0000256" key="1">
    <source>
        <dbReference type="SAM" id="MobiDB-lite"/>
    </source>
</evidence>
<evidence type="ECO:0000313" key="2">
    <source>
        <dbReference type="EMBL" id="EJW04296.1"/>
    </source>
</evidence>
<protein>
    <submittedName>
        <fullName evidence="2">Uncharacterized protein</fullName>
    </submittedName>
</protein>
<feature type="region of interest" description="Disordered" evidence="1">
    <location>
        <begin position="1"/>
        <end position="20"/>
    </location>
</feature>
<evidence type="ECO:0000313" key="3">
    <source>
        <dbReference type="Proteomes" id="UP000003163"/>
    </source>
</evidence>
<reference evidence="2 3" key="1">
    <citation type="submission" date="2011-08" db="EMBL/GenBank/DDBJ databases">
        <authorList>
            <person name="Liu Z.J."/>
            <person name="Shi F.L."/>
            <person name="Lu J.Q."/>
            <person name="Li M."/>
            <person name="Wang Z.L."/>
        </authorList>
    </citation>
    <scope>NUCLEOTIDE SEQUENCE [LARGE SCALE GENOMIC DNA]</scope>
    <source>
        <strain evidence="2 3">USNM 41457</strain>
    </source>
</reference>
<dbReference type="InParanoid" id="J9D945"/>
<name>J9D945_EDHAE</name>
<accession>J9D945</accession>
<sequence>PEDNHNSADGLPVHGRMWQSDSTDNNVGAVAGSSIKKELFRTVLRRGLDKEAVLTEMFLIECDVEFDNLNMKGKLAKVARCGNSDFRNYMVSLGICNAIPSNYEILKQKVVDFCTGRDLSNVIKYSDELWSSFISRLQDTARKNGMDDSEVIRRLREMWMPERYQILVHNVNPDLNEIIERITTWEKVYSK</sequence>
<dbReference type="Proteomes" id="UP000003163">
    <property type="component" value="Unassembled WGS sequence"/>
</dbReference>
<reference evidence="3" key="2">
    <citation type="submission" date="2015-07" db="EMBL/GenBank/DDBJ databases">
        <title>Contrasting host-pathogen interactions and genome evolution in two generalist and specialist microsporidian pathogens of mosquitoes.</title>
        <authorList>
            <consortium name="The Broad Institute Genomics Platform"/>
            <consortium name="The Broad Institute Genome Sequencing Center for Infectious Disease"/>
            <person name="Cuomo C.A."/>
            <person name="Sanscrainte N.D."/>
            <person name="Goldberg J.M."/>
            <person name="Heiman D."/>
            <person name="Young S."/>
            <person name="Zeng Q."/>
            <person name="Becnel J.J."/>
            <person name="Birren B.W."/>
        </authorList>
    </citation>
    <scope>NUCLEOTIDE SEQUENCE [LARGE SCALE GENOMIC DNA]</scope>
    <source>
        <strain evidence="3">USNM 41457</strain>
    </source>
</reference>
<feature type="non-terminal residue" evidence="2">
    <location>
        <position position="191"/>
    </location>
</feature>
<proteinExistence type="predicted"/>
<feature type="non-terminal residue" evidence="2">
    <location>
        <position position="1"/>
    </location>
</feature>
<comment type="caution">
    <text evidence="2">The sequence shown here is derived from an EMBL/GenBank/DDBJ whole genome shotgun (WGS) entry which is preliminary data.</text>
</comment>
<gene>
    <name evidence="2" type="ORF">EDEG_04254</name>
</gene>
<dbReference type="OrthoDB" id="2194586at2759"/>